<dbReference type="AlphaFoldDB" id="J9WG63"/>
<dbReference type="PATRIC" id="fig|1232724.3.peg.4007"/>
<evidence type="ECO:0000313" key="4">
    <source>
        <dbReference type="EMBL" id="AFS15970.1"/>
    </source>
</evidence>
<keyword evidence="2" id="KW-0472">Membrane</keyword>
<feature type="transmembrane region" description="Helical" evidence="2">
    <location>
        <begin position="178"/>
        <end position="201"/>
    </location>
</feature>
<name>J9WG63_MYCIP</name>
<feature type="transmembrane region" description="Helical" evidence="2">
    <location>
        <begin position="29"/>
        <end position="47"/>
    </location>
</feature>
<dbReference type="HOGENOM" id="CLU_076072_0_0_11"/>
<gene>
    <name evidence="4" type="ORF">MIP_05897</name>
</gene>
<feature type="domain" description="Protein-glutamine gamma-glutamyltransferase-like C-terminal" evidence="3">
    <location>
        <begin position="254"/>
        <end position="324"/>
    </location>
</feature>
<evidence type="ECO:0000256" key="1">
    <source>
        <dbReference type="SAM" id="MobiDB-lite"/>
    </source>
</evidence>
<evidence type="ECO:0000259" key="3">
    <source>
        <dbReference type="Pfam" id="PF13559"/>
    </source>
</evidence>
<feature type="transmembrane region" description="Helical" evidence="2">
    <location>
        <begin position="114"/>
        <end position="137"/>
    </location>
</feature>
<keyword evidence="2" id="KW-0812">Transmembrane</keyword>
<proteinExistence type="predicted"/>
<dbReference type="Proteomes" id="UP000007329">
    <property type="component" value="Chromosome"/>
</dbReference>
<dbReference type="EMBL" id="CP002275">
    <property type="protein sequence ID" value="AFS15970.1"/>
    <property type="molecule type" value="Genomic_DNA"/>
</dbReference>
<dbReference type="Pfam" id="PF13559">
    <property type="entry name" value="DUF4129"/>
    <property type="match status" value="1"/>
</dbReference>
<accession>J9WG63</accession>
<reference evidence="4 5" key="1">
    <citation type="journal article" date="2007" name="PLoS ONE">
        <title>Molecular analysis of a leprosy immunotherapeutic bacillus provides insights into Mycobacterium evolution.</title>
        <authorList>
            <person name="Ahmed N."/>
            <person name="Saini V."/>
            <person name="Raghuvanshi S."/>
            <person name="Khurana J.P."/>
            <person name="Tyagi A.K."/>
            <person name="Tyagi A.K."/>
            <person name="Hasnain S.E."/>
        </authorList>
    </citation>
    <scope>NUCLEOTIDE SEQUENCE [LARGE SCALE GENOMIC DNA]</scope>
    <source>
        <strain evidence="4">MTCC 9506</strain>
    </source>
</reference>
<feature type="transmembrane region" description="Helical" evidence="2">
    <location>
        <begin position="62"/>
        <end position="84"/>
    </location>
</feature>
<reference evidence="4 5" key="2">
    <citation type="journal article" date="2012" name="Nucleic Acids Res.">
        <title>Massive gene acquisitions in Mycobacterium indicus pranii provide a perspective on mycobacterial evolution.</title>
        <authorList>
            <person name="Saini V."/>
            <person name="Raghuvanshi S."/>
            <person name="Khurana J.P."/>
            <person name="Ahmed N."/>
            <person name="Hasnain S.E."/>
            <person name="Tyagi A.K."/>
            <person name="Tyagi A.K."/>
        </authorList>
    </citation>
    <scope>NUCLEOTIDE SEQUENCE [LARGE SCALE GENOMIC DNA]</scope>
    <source>
        <strain evidence="5">DSM 45239 / MTCC 9506</strain>
    </source>
</reference>
<evidence type="ECO:0000313" key="5">
    <source>
        <dbReference type="Proteomes" id="UP000007329"/>
    </source>
</evidence>
<dbReference type="InterPro" id="IPR025403">
    <property type="entry name" value="TgpA-like_C"/>
</dbReference>
<evidence type="ECO:0000256" key="2">
    <source>
        <dbReference type="SAM" id="Phobius"/>
    </source>
</evidence>
<keyword evidence="2" id="KW-1133">Transmembrane helix</keyword>
<feature type="region of interest" description="Disordered" evidence="1">
    <location>
        <begin position="143"/>
        <end position="175"/>
    </location>
</feature>
<sequence>MSKASAATAAGNRLSGVPMPGMNKPTGRVVALIVLLLVVAAALRGYFPAQQHATRSESGGRAAMVFVVAILAATLALVAIAVVARLRDPRAPAPSAGALSDMLGTGRGRPSWRVLLIGLAVIVAWLLIVMLLSRLLAPHGIGPAPSPSETGGQPPSGHGGSPPPPQQQHRPRDGSQSMLGVLLASTAAMLFVIVAGTVATARRRRHPIALRIADEPAESPAAAAPPRSLARAAERGLAEMTDLSREPREAIIACYAAMERELAHVPGAVPQDFDTPSEVLARAVERHALHADNAVQLVNLFTEARFSPHVMNEGHRDVAVRVLRLVLDELRSLSVA</sequence>
<protein>
    <recommendedName>
        <fullName evidence="3">Protein-glutamine gamma-glutamyltransferase-like C-terminal domain-containing protein</fullName>
    </recommendedName>
</protein>
<organism evidence="4 5">
    <name type="scientific">Mycobacterium indicus pranii (strain DSM 45239 / MTCC 9506)</name>
    <dbReference type="NCBI Taxonomy" id="1232724"/>
    <lineage>
        <taxon>Bacteria</taxon>
        <taxon>Bacillati</taxon>
        <taxon>Actinomycetota</taxon>
        <taxon>Actinomycetes</taxon>
        <taxon>Mycobacteriales</taxon>
        <taxon>Mycobacteriaceae</taxon>
        <taxon>Mycobacterium</taxon>
        <taxon>Mycobacterium avium complex (MAC)</taxon>
    </lineage>
</organism>
<dbReference type="KEGG" id="mid:MIP_05897"/>